<dbReference type="CDD" id="cd04921">
    <property type="entry name" value="ACT_AKi-HSDH-ThrA-like_1"/>
    <property type="match status" value="1"/>
</dbReference>
<keyword evidence="31" id="KW-1185">Reference proteome</keyword>
<keyword evidence="13" id="KW-0479">Metal-binding</keyword>
<keyword evidence="12" id="KW-0791">Threonine biosynthesis</keyword>
<dbReference type="InterPro" id="IPR049638">
    <property type="entry name" value="AK-HD"/>
</dbReference>
<keyword evidence="11 28" id="KW-0808">Transferase</keyword>
<evidence type="ECO:0000256" key="23">
    <source>
        <dbReference type="ARBA" id="ARBA00023268"/>
    </source>
</evidence>
<dbReference type="PANTHER" id="PTHR43070:SF5">
    <property type="entry name" value="HOMOSERINE DEHYDROGENASE"/>
    <property type="match status" value="1"/>
</dbReference>
<dbReference type="SUPFAM" id="SSF55347">
    <property type="entry name" value="Glyceraldehyde-3-phosphate dehydrogenase-like, C-terminal domain"/>
    <property type="match status" value="1"/>
</dbReference>
<dbReference type="EMBL" id="JAPCHY010000007">
    <property type="protein sequence ID" value="MCW4472744.1"/>
    <property type="molecule type" value="Genomic_DNA"/>
</dbReference>
<dbReference type="Gene3D" id="3.30.360.10">
    <property type="entry name" value="Dihydrodipicolinate Reductase, domain 2"/>
    <property type="match status" value="1"/>
</dbReference>
<evidence type="ECO:0000256" key="13">
    <source>
        <dbReference type="ARBA" id="ARBA00022723"/>
    </source>
</evidence>
<accession>A0ABT3JWZ6</accession>
<evidence type="ECO:0000256" key="11">
    <source>
        <dbReference type="ARBA" id="ARBA00022679"/>
    </source>
</evidence>
<evidence type="ECO:0000256" key="5">
    <source>
        <dbReference type="ARBA" id="ARBA00005062"/>
    </source>
</evidence>
<dbReference type="InterPro" id="IPR036393">
    <property type="entry name" value="AceGlu_kinase-like_sf"/>
</dbReference>
<dbReference type="EC" id="1.1.1.3" evidence="28"/>
<comment type="catalytic activity">
    <reaction evidence="26">
        <text>L-homoserine + NADP(+) = L-aspartate 4-semialdehyde + NADPH + H(+)</text>
        <dbReference type="Rhea" id="RHEA:15761"/>
        <dbReference type="ChEBI" id="CHEBI:15378"/>
        <dbReference type="ChEBI" id="CHEBI:57476"/>
        <dbReference type="ChEBI" id="CHEBI:57783"/>
        <dbReference type="ChEBI" id="CHEBI:58349"/>
        <dbReference type="ChEBI" id="CHEBI:537519"/>
        <dbReference type="EC" id="1.1.1.3"/>
    </reaction>
    <physiologicalReaction direction="right-to-left" evidence="26">
        <dbReference type="Rhea" id="RHEA:15763"/>
    </physiologicalReaction>
</comment>
<evidence type="ECO:0000256" key="28">
    <source>
        <dbReference type="PIRNR" id="PIRNR000727"/>
    </source>
</evidence>
<dbReference type="NCBIfam" id="TIGR00657">
    <property type="entry name" value="asp_kinases"/>
    <property type="match status" value="1"/>
</dbReference>
<dbReference type="Proteomes" id="UP001209922">
    <property type="component" value="Unassembled WGS sequence"/>
</dbReference>
<evidence type="ECO:0000256" key="6">
    <source>
        <dbReference type="ARBA" id="ARBA00005139"/>
    </source>
</evidence>
<comment type="function">
    <text evidence="24">Bifunctional aspartate kinase and homoserine dehydrogenase that catalyzes the first and the third steps toward the synthesis of lysine, methionine and threonine from aspartate.</text>
</comment>
<keyword evidence="10 28" id="KW-0028">Amino-acid biosynthesis</keyword>
<comment type="similarity">
    <text evidence="8 28">In the N-terminal section; belongs to the aspartokinase family.</text>
</comment>
<evidence type="ECO:0000256" key="26">
    <source>
        <dbReference type="ARBA" id="ARBA00048841"/>
    </source>
</evidence>
<dbReference type="PROSITE" id="PS51671">
    <property type="entry name" value="ACT"/>
    <property type="match status" value="2"/>
</dbReference>
<dbReference type="SUPFAM" id="SSF55021">
    <property type="entry name" value="ACT-like"/>
    <property type="match status" value="2"/>
</dbReference>
<sequence>MSSAVAPEPKPDPSAEAVARTVVHKFGGTSVADAERYRHVARLLLARGEAMQVTVVSAMKGVTDALIGLAQLAAQDRPEWRESWYELRARHRGAAVALLGEHAGPAVEWLDERFEHLAQVLSALAVIGELPAEVLDRVQGLGEVYSAQLLGQHFQALGEDCAVLDAREVLVVDRGELGVDVDWAASAQRLAAWRERNPQSRVVVTGFVARDRGDRITTLGRNGSDYSGAIFAALFDADELHIWTDVDGVLSADPRVVPEAVQLQALSYDEACELAYFGAKVVHPQTMSPAIERGLPIIIRNTFQPDHPGTRITADSASSGPIKGLTLSPDLAVLNLEGTGLIGVPGTAERVFAALRNAHVSVVMISQGSSEHSICCVVKQAESARARDALLHAFAHELTLGQVQRVQLTPGISVLAAVGDGMAGQPGVAARLFESLGRAQVNILAIAQGSSERNISVAIDERDATKALRAAHAGFWLSPQTFSVGVIGPGNVGAALLDQLHAAQPQLLAKARLDLRLRAVASRGRMLLDERGVEGDWRAAFAATDAGTDLDRFTEHLLGARLPHAMIIDCSGSAEVADRYAGWLAAGIHVVTPNKQAGAGPLPRFHAIRAAAAASGARFRYEATVGAGLPVITTLRDLVDTGDEVGAIAGIFSGTLAWLFNKYDGSVPFSGLVTQARAMGYTEPDPRDDLSGVDVARKLVILAREAGRDLSLEQVEVESLVPEALRQASVEDFMARLHEVDEAFAARLAAARSRGNVLRYVAQLSASQPPSVGLVELPAGHAFANLRLTDNVVQFTTRRYCENPLVVQGPGAGPEVTAAGVFADVLRVAAGEGARL</sequence>
<dbReference type="PIRSF" id="PIRSF000727">
    <property type="entry name" value="ThrA"/>
    <property type="match status" value="1"/>
</dbReference>
<gene>
    <name evidence="30" type="primary">thrA</name>
    <name evidence="30" type="ORF">OK345_09520</name>
</gene>
<comment type="catalytic activity">
    <reaction evidence="25">
        <text>L-aspartate + ATP = 4-phospho-L-aspartate + ADP</text>
        <dbReference type="Rhea" id="RHEA:23776"/>
        <dbReference type="ChEBI" id="CHEBI:29991"/>
        <dbReference type="ChEBI" id="CHEBI:30616"/>
        <dbReference type="ChEBI" id="CHEBI:57535"/>
        <dbReference type="ChEBI" id="CHEBI:456216"/>
        <dbReference type="EC" id="2.7.2.4"/>
    </reaction>
    <physiologicalReaction direction="left-to-right" evidence="25">
        <dbReference type="Rhea" id="RHEA:23777"/>
    </physiologicalReaction>
</comment>
<dbReference type="GO" id="GO:0004412">
    <property type="term" value="F:homoserine dehydrogenase activity"/>
    <property type="evidence" value="ECO:0007669"/>
    <property type="project" value="UniProtKB-EC"/>
</dbReference>
<evidence type="ECO:0000256" key="16">
    <source>
        <dbReference type="ARBA" id="ARBA00022840"/>
    </source>
</evidence>
<protein>
    <recommendedName>
        <fullName evidence="28">Bifunctional aspartokinase/homoserine dehydrogenase</fullName>
    </recommendedName>
    <domain>
        <recommendedName>
            <fullName evidence="28">Aspartokinase</fullName>
            <ecNumber evidence="28">2.7.2.4</ecNumber>
        </recommendedName>
    </domain>
    <domain>
        <recommendedName>
            <fullName evidence="28">Homoserine dehydrogenase</fullName>
            <ecNumber evidence="28">1.1.1.3</ecNumber>
        </recommendedName>
    </domain>
</protein>
<comment type="pathway">
    <text evidence="5 28">Amino-acid biosynthesis; L-methionine biosynthesis via de novo pathway; L-homoserine from L-aspartate: step 3/3.</text>
</comment>
<evidence type="ECO:0000256" key="10">
    <source>
        <dbReference type="ARBA" id="ARBA00022605"/>
    </source>
</evidence>
<evidence type="ECO:0000259" key="29">
    <source>
        <dbReference type="PROSITE" id="PS51671"/>
    </source>
</evidence>
<evidence type="ECO:0000256" key="22">
    <source>
        <dbReference type="ARBA" id="ARBA00023167"/>
    </source>
</evidence>
<comment type="pathway">
    <text evidence="3 28">Amino-acid biosynthesis; L-methionine biosynthesis via de novo pathway; L-homoserine from L-aspartate: step 1/3.</text>
</comment>
<feature type="domain" description="ACT" evidence="29">
    <location>
        <begin position="417"/>
        <end position="494"/>
    </location>
</feature>
<dbReference type="Pfam" id="PF00742">
    <property type="entry name" value="Homoserine_dh"/>
    <property type="match status" value="1"/>
</dbReference>
<dbReference type="Pfam" id="PF22468">
    <property type="entry name" value="ACT_9"/>
    <property type="match status" value="2"/>
</dbReference>
<dbReference type="GO" id="GO:0004072">
    <property type="term" value="F:aspartate kinase activity"/>
    <property type="evidence" value="ECO:0007669"/>
    <property type="project" value="UniProtKB-EC"/>
</dbReference>
<dbReference type="NCBIfam" id="NF007003">
    <property type="entry name" value="PRK09466.1"/>
    <property type="match status" value="1"/>
</dbReference>
<evidence type="ECO:0000256" key="4">
    <source>
        <dbReference type="ARBA" id="ARBA00005056"/>
    </source>
</evidence>
<dbReference type="InterPro" id="IPR045865">
    <property type="entry name" value="ACT-like_dom_sf"/>
</dbReference>
<comment type="similarity">
    <text evidence="7 28">In the C-terminal section; belongs to the homoserine dehydrogenase family.</text>
</comment>
<dbReference type="Pfam" id="PF03447">
    <property type="entry name" value="NAD_binding_3"/>
    <property type="match status" value="1"/>
</dbReference>
<evidence type="ECO:0000256" key="7">
    <source>
        <dbReference type="ARBA" id="ARBA00007952"/>
    </source>
</evidence>
<evidence type="ECO:0000256" key="18">
    <source>
        <dbReference type="ARBA" id="ARBA00023002"/>
    </source>
</evidence>
<keyword evidence="17 28" id="KW-0521">NADP</keyword>
<keyword evidence="15 28" id="KW-0418">Kinase</keyword>
<dbReference type="InterPro" id="IPR001342">
    <property type="entry name" value="HDH_cat"/>
</dbReference>
<dbReference type="EC" id="2.7.2.4" evidence="28"/>
<evidence type="ECO:0000256" key="2">
    <source>
        <dbReference type="ARBA" id="ARBA00004766"/>
    </source>
</evidence>
<keyword evidence="19" id="KW-0520">NAD</keyword>
<keyword evidence="20" id="KW-0915">Sodium</keyword>
<dbReference type="Gene3D" id="3.40.1160.10">
    <property type="entry name" value="Acetylglutamate kinase-like"/>
    <property type="match status" value="1"/>
</dbReference>
<keyword evidence="18 28" id="KW-0560">Oxidoreductase</keyword>
<dbReference type="PANTHER" id="PTHR43070">
    <property type="match status" value="1"/>
</dbReference>
<comment type="caution">
    <text evidence="30">The sequence shown here is derived from an EMBL/GenBank/DDBJ whole genome shotgun (WGS) entry which is preliminary data.</text>
</comment>
<dbReference type="InterPro" id="IPR001341">
    <property type="entry name" value="Asp_kinase"/>
</dbReference>
<comment type="subunit">
    <text evidence="9 28">Homotetramer.</text>
</comment>
<evidence type="ECO:0000256" key="3">
    <source>
        <dbReference type="ARBA" id="ARBA00004986"/>
    </source>
</evidence>
<evidence type="ECO:0000256" key="24">
    <source>
        <dbReference type="ARBA" id="ARBA00044938"/>
    </source>
</evidence>
<keyword evidence="16 28" id="KW-0067">ATP-binding</keyword>
<dbReference type="Gene3D" id="3.30.2130.10">
    <property type="entry name" value="VC0802-like"/>
    <property type="match status" value="1"/>
</dbReference>
<organism evidence="30 31">
    <name type="scientific">Xanthomonas chitinilytica</name>
    <dbReference type="NCBI Taxonomy" id="2989819"/>
    <lineage>
        <taxon>Bacteria</taxon>
        <taxon>Pseudomonadati</taxon>
        <taxon>Pseudomonadota</taxon>
        <taxon>Gammaproteobacteria</taxon>
        <taxon>Lysobacterales</taxon>
        <taxon>Lysobacteraceae</taxon>
        <taxon>Xanthomonas</taxon>
    </lineage>
</organism>
<evidence type="ECO:0000256" key="19">
    <source>
        <dbReference type="ARBA" id="ARBA00023027"/>
    </source>
</evidence>
<evidence type="ECO:0000256" key="14">
    <source>
        <dbReference type="ARBA" id="ARBA00022741"/>
    </source>
</evidence>
<keyword evidence="21" id="KW-0457">Lysine biosynthesis</keyword>
<keyword evidence="14 28" id="KW-0547">Nucleotide-binding</keyword>
<dbReference type="InterPro" id="IPR005106">
    <property type="entry name" value="Asp/hSer_DH_NAD-bd"/>
</dbReference>
<dbReference type="SUPFAM" id="SSF53633">
    <property type="entry name" value="Carbamate kinase-like"/>
    <property type="match status" value="1"/>
</dbReference>
<dbReference type="NCBIfam" id="NF006959">
    <property type="entry name" value="PRK09436.1"/>
    <property type="match status" value="1"/>
</dbReference>
<comment type="pathway">
    <text evidence="2 28">Amino-acid biosynthesis; L-lysine biosynthesis via DAP pathway; (S)-tetrahydrodipicolinate from L-aspartate: step 1/4.</text>
</comment>
<feature type="domain" description="ACT" evidence="29">
    <location>
        <begin position="336"/>
        <end position="411"/>
    </location>
</feature>
<dbReference type="InterPro" id="IPR001048">
    <property type="entry name" value="Asp/Glu/Uridylate_kinase"/>
</dbReference>
<evidence type="ECO:0000313" key="31">
    <source>
        <dbReference type="Proteomes" id="UP001209922"/>
    </source>
</evidence>
<comment type="cofactor">
    <cofactor evidence="1">
        <name>a metal cation</name>
        <dbReference type="ChEBI" id="CHEBI:25213"/>
    </cofactor>
</comment>
<reference evidence="30 31" key="1">
    <citation type="submission" date="2022-10" db="EMBL/GenBank/DDBJ databases">
        <title>Xanthomonas sp. H13-6.</title>
        <authorList>
            <person name="Liu X."/>
            <person name="Deng Z."/>
            <person name="Jiang Y."/>
            <person name="Yu T."/>
            <person name="Ai J."/>
        </authorList>
    </citation>
    <scope>NUCLEOTIDE SEQUENCE [LARGE SCALE GENOMIC DNA]</scope>
    <source>
        <strain evidence="30 31">H13-6</strain>
    </source>
</reference>
<comment type="catalytic activity">
    <reaction evidence="27">
        <text>L-homoserine + NAD(+) = L-aspartate 4-semialdehyde + NADH + H(+)</text>
        <dbReference type="Rhea" id="RHEA:15757"/>
        <dbReference type="ChEBI" id="CHEBI:15378"/>
        <dbReference type="ChEBI" id="CHEBI:57476"/>
        <dbReference type="ChEBI" id="CHEBI:57540"/>
        <dbReference type="ChEBI" id="CHEBI:57945"/>
        <dbReference type="ChEBI" id="CHEBI:537519"/>
        <dbReference type="EC" id="1.1.1.3"/>
    </reaction>
    <physiologicalReaction direction="right-to-left" evidence="27">
        <dbReference type="Rhea" id="RHEA:15759"/>
    </physiologicalReaction>
</comment>
<evidence type="ECO:0000256" key="9">
    <source>
        <dbReference type="ARBA" id="ARBA00011881"/>
    </source>
</evidence>
<dbReference type="Gene3D" id="3.40.50.720">
    <property type="entry name" value="NAD(P)-binding Rossmann-like Domain"/>
    <property type="match status" value="1"/>
</dbReference>
<comment type="pathway">
    <text evidence="4 28">Amino-acid biosynthesis; L-threonine biosynthesis; L-threonine from L-aspartate: step 3/5.</text>
</comment>
<comment type="pathway">
    <text evidence="6 28">Amino-acid biosynthesis; L-threonine biosynthesis; L-threonine from L-aspartate: step 1/5.</text>
</comment>
<dbReference type="InterPro" id="IPR002912">
    <property type="entry name" value="ACT_dom"/>
</dbReference>
<evidence type="ECO:0000256" key="21">
    <source>
        <dbReference type="ARBA" id="ARBA00023154"/>
    </source>
</evidence>
<evidence type="ECO:0000256" key="27">
    <source>
        <dbReference type="ARBA" id="ARBA00049031"/>
    </source>
</evidence>
<evidence type="ECO:0000313" key="30">
    <source>
        <dbReference type="EMBL" id="MCW4472744.1"/>
    </source>
</evidence>
<evidence type="ECO:0000256" key="15">
    <source>
        <dbReference type="ARBA" id="ARBA00022777"/>
    </source>
</evidence>
<keyword evidence="23" id="KW-0511">Multifunctional enzyme</keyword>
<dbReference type="CDD" id="cd04243">
    <property type="entry name" value="AAK_AK-HSDH-like"/>
    <property type="match status" value="1"/>
</dbReference>
<evidence type="ECO:0000256" key="1">
    <source>
        <dbReference type="ARBA" id="ARBA00001920"/>
    </source>
</evidence>
<dbReference type="Pfam" id="PF00696">
    <property type="entry name" value="AA_kinase"/>
    <property type="match status" value="1"/>
</dbReference>
<dbReference type="InterPro" id="IPR036291">
    <property type="entry name" value="NAD(P)-bd_dom_sf"/>
</dbReference>
<evidence type="ECO:0000256" key="20">
    <source>
        <dbReference type="ARBA" id="ARBA00023053"/>
    </source>
</evidence>
<proteinExistence type="inferred from homology"/>
<evidence type="ECO:0000256" key="17">
    <source>
        <dbReference type="ARBA" id="ARBA00022857"/>
    </source>
</evidence>
<evidence type="ECO:0000256" key="25">
    <source>
        <dbReference type="ARBA" id="ARBA00048561"/>
    </source>
</evidence>
<dbReference type="PROSITE" id="PS01042">
    <property type="entry name" value="HOMOSER_DHGENASE"/>
    <property type="match status" value="1"/>
</dbReference>
<dbReference type="InterPro" id="IPR011147">
    <property type="entry name" value="Bifunc_Aspkin/hSer_DH"/>
</dbReference>
<keyword evidence="22" id="KW-0486">Methionine biosynthesis</keyword>
<evidence type="ECO:0000256" key="12">
    <source>
        <dbReference type="ARBA" id="ARBA00022697"/>
    </source>
</evidence>
<dbReference type="InterPro" id="IPR019811">
    <property type="entry name" value="HDH_CS"/>
</dbReference>
<dbReference type="PROSITE" id="PS00324">
    <property type="entry name" value="ASPARTOKINASE"/>
    <property type="match status" value="1"/>
</dbReference>
<name>A0ABT3JWZ6_9XANT</name>
<dbReference type="InterPro" id="IPR018042">
    <property type="entry name" value="Aspartate_kinase_CS"/>
</dbReference>
<dbReference type="InterPro" id="IPR054352">
    <property type="entry name" value="ACT_Aspartokinase"/>
</dbReference>
<evidence type="ECO:0000256" key="8">
    <source>
        <dbReference type="ARBA" id="ARBA00010046"/>
    </source>
</evidence>
<dbReference type="RefSeq" id="WP_265127728.1">
    <property type="nucleotide sequence ID" value="NZ_JAPCHY010000007.1"/>
</dbReference>
<dbReference type="SUPFAM" id="SSF51735">
    <property type="entry name" value="NAD(P)-binding Rossmann-fold domains"/>
    <property type="match status" value="1"/>
</dbReference>
<dbReference type="CDD" id="cd04922">
    <property type="entry name" value="ACT_AKi-HSDH-ThrA_2"/>
    <property type="match status" value="1"/>
</dbReference>